<reference evidence="1 3" key="1">
    <citation type="submission" date="2015-11" db="EMBL/GenBank/DDBJ databases">
        <title>Genomic analysis of 38 Legionella species identifies large and diverse effector repertoires.</title>
        <authorList>
            <person name="Burstein D."/>
            <person name="Amaro F."/>
            <person name="Zusman T."/>
            <person name="Lifshitz Z."/>
            <person name="Cohen O."/>
            <person name="Gilbert J.A."/>
            <person name="Pupko T."/>
            <person name="Shuman H.A."/>
            <person name="Segal G."/>
        </authorList>
    </citation>
    <scope>NUCLEOTIDE SEQUENCE [LARGE SCALE GENOMIC DNA]</scope>
    <source>
        <strain evidence="1 3">WO-44C</strain>
    </source>
</reference>
<keyword evidence="3" id="KW-1185">Reference proteome</keyword>
<dbReference type="EMBL" id="UGNY01000001">
    <property type="protein sequence ID" value="STX38084.1"/>
    <property type="molecule type" value="Genomic_DNA"/>
</dbReference>
<sequence length="209" mass="20837">MDGCIGKHMKFKKSLASLTIVLSLGMADSLFAASGQLILINSLGVVVNGSLGGSASNIKVQVSDSSGICSTTSSLAYGGVVVVPWNSANTHSTTKCTNIVSVDVSALKTASGVIQYDSTANPAPPTLATAPTTFTAPTTAAANIALIITGNASPAMINSATSWGSAAGIPPVYLTSNGSISVTGVMGGVGMQGIKAAERMLRYGVRPAA</sequence>
<reference evidence="2 4" key="2">
    <citation type="submission" date="2018-06" db="EMBL/GenBank/DDBJ databases">
        <authorList>
            <consortium name="Pathogen Informatics"/>
            <person name="Doyle S."/>
        </authorList>
    </citation>
    <scope>NUCLEOTIDE SEQUENCE [LARGE SCALE GENOMIC DNA]</scope>
    <source>
        <strain evidence="2 4">NCTC11978</strain>
    </source>
</reference>
<organism evidence="1 3">
    <name type="scientific">Legionella feeleii</name>
    <dbReference type="NCBI Taxonomy" id="453"/>
    <lineage>
        <taxon>Bacteria</taxon>
        <taxon>Pseudomonadati</taxon>
        <taxon>Pseudomonadota</taxon>
        <taxon>Gammaproteobacteria</taxon>
        <taxon>Legionellales</taxon>
        <taxon>Legionellaceae</taxon>
        <taxon>Legionella</taxon>
    </lineage>
</organism>
<protein>
    <submittedName>
        <fullName evidence="1">Uncharacterized protein</fullName>
    </submittedName>
</protein>
<accession>A0A0W0U9J2</accession>
<evidence type="ECO:0000313" key="3">
    <source>
        <dbReference type="Proteomes" id="UP000054698"/>
    </source>
</evidence>
<proteinExistence type="predicted"/>
<dbReference type="Proteomes" id="UP000054698">
    <property type="component" value="Unassembled WGS sequence"/>
</dbReference>
<evidence type="ECO:0000313" key="4">
    <source>
        <dbReference type="Proteomes" id="UP000254033"/>
    </source>
</evidence>
<dbReference type="Proteomes" id="UP000254033">
    <property type="component" value="Unassembled WGS sequence"/>
</dbReference>
<gene>
    <name evidence="1" type="ORF">Lfee_0160</name>
    <name evidence="2" type="ORF">NCTC11978_01264</name>
</gene>
<dbReference type="EMBL" id="LNYB01000008">
    <property type="protein sequence ID" value="KTD04333.1"/>
    <property type="molecule type" value="Genomic_DNA"/>
</dbReference>
<name>A0A0W0U9J2_9GAMM</name>
<dbReference type="PATRIC" id="fig|453.4.peg.179"/>
<evidence type="ECO:0000313" key="1">
    <source>
        <dbReference type="EMBL" id="KTD04333.1"/>
    </source>
</evidence>
<dbReference type="RefSeq" id="WP_058443378.1">
    <property type="nucleotide sequence ID" value="NZ_CAAAHT010000013.1"/>
</dbReference>
<dbReference type="AlphaFoldDB" id="A0A0W0U9J2"/>
<evidence type="ECO:0000313" key="2">
    <source>
        <dbReference type="EMBL" id="STX38084.1"/>
    </source>
</evidence>